<dbReference type="GO" id="GO:0008305">
    <property type="term" value="C:integrin complex"/>
    <property type="evidence" value="ECO:0007669"/>
    <property type="project" value="TreeGrafter"/>
</dbReference>
<dbReference type="GO" id="GO:0098609">
    <property type="term" value="P:cell-cell adhesion"/>
    <property type="evidence" value="ECO:0007669"/>
    <property type="project" value="TreeGrafter"/>
</dbReference>
<feature type="domain" description="VWFA" evidence="20">
    <location>
        <begin position="111"/>
        <end position="337"/>
    </location>
</feature>
<keyword evidence="5 18" id="KW-0812">Transmembrane</keyword>
<dbReference type="GO" id="GO:0007160">
    <property type="term" value="P:cell-matrix adhesion"/>
    <property type="evidence" value="ECO:0007669"/>
    <property type="project" value="TreeGrafter"/>
</dbReference>
<dbReference type="GO" id="GO:0009986">
    <property type="term" value="C:cell surface"/>
    <property type="evidence" value="ECO:0007669"/>
    <property type="project" value="TreeGrafter"/>
</dbReference>
<feature type="disulfide bond" evidence="17">
    <location>
        <begin position="21"/>
        <end position="52"/>
    </location>
</feature>
<comment type="subcellular location">
    <subcellularLocation>
        <location evidence="1 18">Cell membrane</location>
        <topology evidence="1 18">Single-pass type I membrane protein</topology>
    </subcellularLocation>
</comment>
<keyword evidence="16" id="KW-0325">Glycoprotein</keyword>
<dbReference type="InterPro" id="IPR002035">
    <property type="entry name" value="VWF_A"/>
</dbReference>
<dbReference type="SUPFAM" id="SSF53300">
    <property type="entry name" value="vWA-like"/>
    <property type="match status" value="1"/>
</dbReference>
<keyword evidence="22" id="KW-1185">Reference proteome</keyword>
<dbReference type="FunFam" id="3.40.50.410:FF:000002">
    <property type="entry name" value="Integrin beta"/>
    <property type="match status" value="1"/>
</dbReference>
<dbReference type="GO" id="GO:0005178">
    <property type="term" value="F:integrin binding"/>
    <property type="evidence" value="ECO:0007669"/>
    <property type="project" value="TreeGrafter"/>
</dbReference>
<dbReference type="Pfam" id="PF17205">
    <property type="entry name" value="PSI_integrin"/>
    <property type="match status" value="1"/>
</dbReference>
<feature type="disulfide bond" evidence="17">
    <location>
        <begin position="473"/>
        <end position="508"/>
    </location>
</feature>
<evidence type="ECO:0000256" key="17">
    <source>
        <dbReference type="PIRSR" id="PIRSR002512-1"/>
    </source>
</evidence>
<keyword evidence="11 18" id="KW-0130">Cell adhesion</keyword>
<dbReference type="Pfam" id="PF08725">
    <property type="entry name" value="Integrin_b_cyt"/>
    <property type="match status" value="1"/>
</dbReference>
<evidence type="ECO:0000259" key="20">
    <source>
        <dbReference type="PROSITE" id="PS50234"/>
    </source>
</evidence>
<keyword evidence="13 18" id="KW-0401">Integrin</keyword>
<evidence type="ECO:0000256" key="5">
    <source>
        <dbReference type="ARBA" id="ARBA00022692"/>
    </source>
</evidence>
<accession>A0A812D8X2</accession>
<feature type="disulfide bond" evidence="17">
    <location>
        <begin position="419"/>
        <end position="423"/>
    </location>
</feature>
<dbReference type="Gene3D" id="2.10.25.10">
    <property type="entry name" value="Laminin"/>
    <property type="match status" value="3"/>
</dbReference>
<dbReference type="InterPro" id="IPR032695">
    <property type="entry name" value="Integrin_dom_sf"/>
</dbReference>
<gene>
    <name evidence="21" type="ORF">SPHA_48232</name>
</gene>
<dbReference type="GO" id="GO:0016477">
    <property type="term" value="P:cell migration"/>
    <property type="evidence" value="ECO:0007669"/>
    <property type="project" value="TreeGrafter"/>
</dbReference>
<feature type="disulfide bond" evidence="17">
    <location>
        <begin position="478"/>
        <end position="493"/>
    </location>
</feature>
<dbReference type="SUPFAM" id="SSF103575">
    <property type="entry name" value="Plexin repeat"/>
    <property type="match status" value="1"/>
</dbReference>
<feature type="disulfide bond" evidence="17">
    <location>
        <begin position="588"/>
        <end position="657"/>
    </location>
</feature>
<feature type="disulfide bond" evidence="17">
    <location>
        <begin position="389"/>
        <end position="631"/>
    </location>
</feature>
<reference evidence="21" key="1">
    <citation type="submission" date="2021-01" db="EMBL/GenBank/DDBJ databases">
        <authorList>
            <person name="Li R."/>
            <person name="Bekaert M."/>
        </authorList>
    </citation>
    <scope>NUCLEOTIDE SEQUENCE</scope>
    <source>
        <strain evidence="21">Farmed</strain>
    </source>
</reference>
<feature type="disulfide bond" evidence="17">
    <location>
        <begin position="495"/>
        <end position="500"/>
    </location>
</feature>
<feature type="disulfide bond" evidence="17">
    <location>
        <begin position="471"/>
        <end position="476"/>
    </location>
</feature>
<evidence type="ECO:0000256" key="3">
    <source>
        <dbReference type="ARBA" id="ARBA00022475"/>
    </source>
</evidence>
<feature type="transmembrane region" description="Helical" evidence="19">
    <location>
        <begin position="660"/>
        <end position="685"/>
    </location>
</feature>
<dbReference type="InterPro" id="IPR002369">
    <property type="entry name" value="Integrin_bsu_VWA"/>
</dbReference>
<dbReference type="Pfam" id="PF00362">
    <property type="entry name" value="Integrin_beta"/>
    <property type="match status" value="1"/>
</dbReference>
<dbReference type="SMART" id="SM00187">
    <property type="entry name" value="INB"/>
    <property type="match status" value="1"/>
</dbReference>
<dbReference type="PROSITE" id="PS00243">
    <property type="entry name" value="I_EGF_1"/>
    <property type="match status" value="1"/>
</dbReference>
<keyword evidence="8" id="KW-0677">Repeat</keyword>
<evidence type="ECO:0000256" key="1">
    <source>
        <dbReference type="ARBA" id="ARBA00004251"/>
    </source>
</evidence>
<organism evidence="21 22">
    <name type="scientific">Acanthosepion pharaonis</name>
    <name type="common">Pharaoh cuttlefish</name>
    <name type="synonym">Sepia pharaonis</name>
    <dbReference type="NCBI Taxonomy" id="158019"/>
    <lineage>
        <taxon>Eukaryota</taxon>
        <taxon>Metazoa</taxon>
        <taxon>Spiralia</taxon>
        <taxon>Lophotrochozoa</taxon>
        <taxon>Mollusca</taxon>
        <taxon>Cephalopoda</taxon>
        <taxon>Coleoidea</taxon>
        <taxon>Decapodiformes</taxon>
        <taxon>Sepiida</taxon>
        <taxon>Sepiina</taxon>
        <taxon>Sepiidae</taxon>
        <taxon>Acanthosepion</taxon>
    </lineage>
</organism>
<feature type="disulfide bond" evidence="17">
    <location>
        <begin position="166"/>
        <end position="169"/>
    </location>
</feature>
<protein>
    <recommendedName>
        <fullName evidence="18">Integrin beta</fullName>
    </recommendedName>
</protein>
<comment type="similarity">
    <text evidence="2 18">Belongs to the integrin beta chain family.</text>
</comment>
<dbReference type="InterPro" id="IPR015812">
    <property type="entry name" value="Integrin_bsu"/>
</dbReference>
<dbReference type="InterPro" id="IPR012896">
    <property type="entry name" value="Integrin_bsu_tail"/>
</dbReference>
<evidence type="ECO:0000313" key="21">
    <source>
        <dbReference type="EMBL" id="CAE1290483.1"/>
    </source>
</evidence>
<dbReference type="Gene3D" id="1.20.5.100">
    <property type="entry name" value="Cytochrome c1, transmembrane anchor, C-terminal"/>
    <property type="match status" value="1"/>
</dbReference>
<keyword evidence="6" id="KW-0479">Metal-binding</keyword>
<dbReference type="EMBL" id="CAHIKZ030002666">
    <property type="protein sequence ID" value="CAE1290483.1"/>
    <property type="molecule type" value="Genomic_DNA"/>
</dbReference>
<dbReference type="FunFam" id="2.10.25.10:FF:000036">
    <property type="entry name" value="Integrin beta"/>
    <property type="match status" value="1"/>
</dbReference>
<dbReference type="GO" id="GO:0033627">
    <property type="term" value="P:cell adhesion mediated by integrin"/>
    <property type="evidence" value="ECO:0007669"/>
    <property type="project" value="TreeGrafter"/>
</dbReference>
<dbReference type="Pfam" id="PF23105">
    <property type="entry name" value="EGF_integrin"/>
    <property type="match status" value="1"/>
</dbReference>
<dbReference type="GO" id="GO:0005925">
    <property type="term" value="C:focal adhesion"/>
    <property type="evidence" value="ECO:0007669"/>
    <property type="project" value="TreeGrafter"/>
</dbReference>
<keyword evidence="15 17" id="KW-1015">Disulfide bond</keyword>
<dbReference type="PROSITE" id="PS50234">
    <property type="entry name" value="VWFA"/>
    <property type="match status" value="1"/>
</dbReference>
<proteinExistence type="inferred from homology"/>
<keyword evidence="4" id="KW-0245">EGF-like domain</keyword>
<dbReference type="InterPro" id="IPR040622">
    <property type="entry name" value="EGF_integrin_1"/>
</dbReference>
<dbReference type="SUPFAM" id="SSF69179">
    <property type="entry name" value="Integrin domains"/>
    <property type="match status" value="1"/>
</dbReference>
<keyword evidence="7" id="KW-0732">Signal</keyword>
<dbReference type="GO" id="GO:0007229">
    <property type="term" value="P:integrin-mediated signaling pathway"/>
    <property type="evidence" value="ECO:0007669"/>
    <property type="project" value="UniProtKB-KW"/>
</dbReference>
<dbReference type="AlphaFoldDB" id="A0A812D8X2"/>
<dbReference type="InterPro" id="IPR057073">
    <property type="entry name" value="EGF_integrin_2"/>
</dbReference>
<dbReference type="PIRSF" id="PIRSF002512">
    <property type="entry name" value="Integrin_B"/>
    <property type="match status" value="1"/>
</dbReference>
<dbReference type="Gene3D" id="2.60.40.1510">
    <property type="entry name" value="ntegrin, alpha v. Chain A, domain 3"/>
    <property type="match status" value="1"/>
</dbReference>
<feature type="disulfide bond" evidence="17">
    <location>
        <begin position="534"/>
        <end position="541"/>
    </location>
</feature>
<sequence length="735" mass="82828">MNNEITANEVVCINQTTCSACISASPICSWCQDVTFTKIRCDTQETLKANGCTHFKIVNPKTESALLENKATSDGLTAVQMKPQKILLRLRPHENAEVPFKFYLAQDYAVDMYFLMDLSNTMKVHIEQLAHVSKHLVDDIRNLTKSLQVGIGSFVEKDLLPYSQACFNCEEKYDFKQEIKLTNKFTEFQTKVDELKNMTGENLDAPEAGLDAVMQSIVCGNKIGWRNESRRLIIYSSDAPFHFAGDGKLGGIIIPNDGKCHLKGNKYLEDKQQDYPSVSQIAQKIQDNQITVIFAVSGAQLKTYQNFVKNIRGAYVSELNSQTSTIAEIVKERYKNISSSVEMSVINRDINITFMSKCSGSDWMYTKHCDNLKPRQTLEFKALIPPQKCPPGKQNVVKNIVILPIGLKQKFEIKLELICGCDCEKTPQIKSPNCDRIGNLTCGKCYCDNPELFEKCQIYNTTMECSDRGSCECGKCICNKIPNTQNYYYGEYCECSNYSCPNFNGIICGGLSHGKCECNKCKCEPDFQGEDCGCPISSSTCLSKNNKICNGYGQCVCGVCQCNKKSGYKGKTCENCPTCGKCGKFEDCVKCVISQKSEYTKKCVERCYDVEVEIVETFEDRKQLNDGREVCMVEINDCIVRYKNGIDKLSILRKQDCKKVINLVALIVGIIGGIFLVGILILILWKIITTYQDRRELARFNKERDNAKWTPQSNPLYVDASTTFQNPMWNSNPNQ</sequence>
<dbReference type="PANTHER" id="PTHR10082">
    <property type="entry name" value="INTEGRIN BETA SUBUNIT"/>
    <property type="match status" value="1"/>
</dbReference>
<dbReference type="Proteomes" id="UP000597762">
    <property type="component" value="Unassembled WGS sequence"/>
</dbReference>
<feature type="disulfide bond" evidence="17">
    <location>
        <begin position="555"/>
        <end position="560"/>
    </location>
</feature>
<feature type="disulfide bond" evidence="17">
    <location>
        <begin position="523"/>
        <end position="532"/>
    </location>
</feature>
<dbReference type="Gene3D" id="3.40.50.410">
    <property type="entry name" value="von Willebrand factor, type A domain"/>
    <property type="match status" value="1"/>
</dbReference>
<keyword evidence="14 19" id="KW-0472">Membrane</keyword>
<dbReference type="SMART" id="SM01241">
    <property type="entry name" value="Integrin_b_cyt"/>
    <property type="match status" value="1"/>
</dbReference>
<dbReference type="Gene3D" id="3.30.1680.10">
    <property type="entry name" value="ligand-binding face of the semaphorins, domain 2"/>
    <property type="match status" value="1"/>
</dbReference>
<evidence type="ECO:0000256" key="19">
    <source>
        <dbReference type="SAM" id="Phobius"/>
    </source>
</evidence>
<evidence type="ECO:0000256" key="13">
    <source>
        <dbReference type="ARBA" id="ARBA00023037"/>
    </source>
</evidence>
<dbReference type="InterPro" id="IPR057243">
    <property type="entry name" value="Integrin_I-EGF_CS"/>
</dbReference>
<evidence type="ECO:0000256" key="8">
    <source>
        <dbReference type="ARBA" id="ARBA00022737"/>
    </source>
</evidence>
<evidence type="ECO:0000256" key="4">
    <source>
        <dbReference type="ARBA" id="ARBA00022536"/>
    </source>
</evidence>
<evidence type="ECO:0000256" key="12">
    <source>
        <dbReference type="ARBA" id="ARBA00022989"/>
    </source>
</evidence>
<dbReference type="Pfam" id="PF18372">
    <property type="entry name" value="I-EGF_1"/>
    <property type="match status" value="1"/>
</dbReference>
<comment type="caution">
    <text evidence="21">The sequence shown here is derived from an EMBL/GenBank/DDBJ whole genome shotgun (WGS) entry which is preliminary data.</text>
</comment>
<feature type="disulfide bond" evidence="17">
    <location>
        <begin position="518"/>
        <end position="549"/>
    </location>
</feature>
<feature type="disulfide bond" evidence="17">
    <location>
        <begin position="219"/>
        <end position="260"/>
    </location>
</feature>
<evidence type="ECO:0000256" key="6">
    <source>
        <dbReference type="ARBA" id="ARBA00022723"/>
    </source>
</evidence>
<keyword evidence="12 19" id="KW-1133">Transmembrane helix</keyword>
<feature type="disulfide bond" evidence="17">
    <location>
        <begin position="557"/>
        <end position="603"/>
    </location>
</feature>
<dbReference type="InterPro" id="IPR033760">
    <property type="entry name" value="Integrin_beta_N"/>
</dbReference>
<keyword evidence="9" id="KW-0106">Calcium</keyword>
<evidence type="ECO:0000256" key="15">
    <source>
        <dbReference type="ARBA" id="ARBA00023157"/>
    </source>
</evidence>
<feature type="disulfide bond" evidence="17">
    <location>
        <begin position="31"/>
        <end position="41"/>
    </location>
</feature>
<dbReference type="SMART" id="SM01242">
    <property type="entry name" value="Integrin_B_tail"/>
    <property type="match status" value="1"/>
</dbReference>
<feature type="disulfide bond" evidence="17">
    <location>
        <begin position="562"/>
        <end position="573"/>
    </location>
</feature>
<evidence type="ECO:0000256" key="9">
    <source>
        <dbReference type="ARBA" id="ARBA00022837"/>
    </source>
</evidence>
<keyword evidence="10" id="KW-0460">Magnesium</keyword>
<feature type="disulfide bond" evidence="17">
    <location>
        <begin position="442"/>
        <end position="465"/>
    </location>
</feature>
<name>A0A812D8X2_ACAPH</name>
<feature type="disulfide bond" evidence="17">
    <location>
        <begin position="582"/>
        <end position="591"/>
    </location>
</feature>
<dbReference type="SUPFAM" id="SSF57196">
    <property type="entry name" value="EGF/Laminin"/>
    <property type="match status" value="2"/>
</dbReference>
<keyword evidence="3" id="KW-1003">Cell membrane</keyword>
<dbReference type="OrthoDB" id="410592at2759"/>
<feature type="disulfide bond" evidence="17">
    <location>
        <begin position="516"/>
        <end position="521"/>
    </location>
</feature>
<evidence type="ECO:0000256" key="18">
    <source>
        <dbReference type="RuleBase" id="RU000633"/>
    </source>
</evidence>
<dbReference type="PANTHER" id="PTHR10082:SF60">
    <property type="entry name" value="INTEGRIN BETA-PS"/>
    <property type="match status" value="1"/>
</dbReference>
<dbReference type="PRINTS" id="PR01186">
    <property type="entry name" value="INTEGRINB"/>
</dbReference>
<evidence type="ECO:0000256" key="11">
    <source>
        <dbReference type="ARBA" id="ARBA00022889"/>
    </source>
</evidence>
<evidence type="ECO:0000256" key="16">
    <source>
        <dbReference type="ARBA" id="ARBA00023180"/>
    </source>
</evidence>
<evidence type="ECO:0000313" key="22">
    <source>
        <dbReference type="Proteomes" id="UP000597762"/>
    </source>
</evidence>
<evidence type="ECO:0000256" key="2">
    <source>
        <dbReference type="ARBA" id="ARBA00007449"/>
    </source>
</evidence>
<feature type="disulfide bond" evidence="17">
    <location>
        <begin position="447"/>
        <end position="456"/>
    </location>
</feature>
<evidence type="ECO:0000256" key="10">
    <source>
        <dbReference type="ARBA" id="ARBA00022842"/>
    </source>
</evidence>
<evidence type="ECO:0000256" key="14">
    <source>
        <dbReference type="ARBA" id="ARBA00023136"/>
    </source>
</evidence>
<dbReference type="InterPro" id="IPR036465">
    <property type="entry name" value="vWFA_dom_sf"/>
</dbReference>
<dbReference type="GO" id="GO:0046872">
    <property type="term" value="F:metal ion binding"/>
    <property type="evidence" value="ECO:0007669"/>
    <property type="project" value="UniProtKB-KW"/>
</dbReference>
<evidence type="ECO:0000256" key="7">
    <source>
        <dbReference type="ARBA" id="ARBA00022729"/>
    </source>
</evidence>
<dbReference type="InterPro" id="IPR014836">
    <property type="entry name" value="Integrin_bsu_cyt_dom"/>
</dbReference>
<feature type="disulfide bond" evidence="17">
    <location>
        <begin position="18"/>
        <end position="28"/>
    </location>
</feature>